<dbReference type="Proteomes" id="UP000323426">
    <property type="component" value="Unassembled WGS sequence"/>
</dbReference>
<organism evidence="1 2">
    <name type="scientific">Adhaeribacter rhizoryzae</name>
    <dbReference type="NCBI Taxonomy" id="2607907"/>
    <lineage>
        <taxon>Bacteria</taxon>
        <taxon>Pseudomonadati</taxon>
        <taxon>Bacteroidota</taxon>
        <taxon>Cytophagia</taxon>
        <taxon>Cytophagales</taxon>
        <taxon>Hymenobacteraceae</taxon>
        <taxon>Adhaeribacter</taxon>
    </lineage>
</organism>
<dbReference type="EMBL" id="VWSF01000013">
    <property type="protein sequence ID" value="KAA5543533.1"/>
    <property type="molecule type" value="Genomic_DNA"/>
</dbReference>
<dbReference type="AlphaFoldDB" id="A0A5M6D858"/>
<proteinExistence type="predicted"/>
<evidence type="ECO:0000313" key="2">
    <source>
        <dbReference type="Proteomes" id="UP000323426"/>
    </source>
</evidence>
<sequence>MKKIFTKVIKPFLPKYEVICTNYQLIPGLPVNKNQMRHTFEKGASQEALNFYGKVIASDFTKAMAPVEVSLKKGRRIIQKVQIGPVDELQRYKMVSVN</sequence>
<gene>
    <name evidence="1" type="ORF">F0145_16585</name>
</gene>
<accession>A0A5M6D858</accession>
<protein>
    <submittedName>
        <fullName evidence="1">Uncharacterized protein</fullName>
    </submittedName>
</protein>
<dbReference type="RefSeq" id="WP_150089949.1">
    <property type="nucleotide sequence ID" value="NZ_VWSF01000013.1"/>
</dbReference>
<keyword evidence="2" id="KW-1185">Reference proteome</keyword>
<reference evidence="1 2" key="1">
    <citation type="submission" date="2019-09" db="EMBL/GenBank/DDBJ databases">
        <title>Genome sequence and assembly of Adhaeribacter sp.</title>
        <authorList>
            <person name="Chhetri G."/>
        </authorList>
    </citation>
    <scope>NUCLEOTIDE SEQUENCE [LARGE SCALE GENOMIC DNA]</scope>
    <source>
        <strain evidence="1 2">DK36</strain>
    </source>
</reference>
<evidence type="ECO:0000313" key="1">
    <source>
        <dbReference type="EMBL" id="KAA5543533.1"/>
    </source>
</evidence>
<comment type="caution">
    <text evidence="1">The sequence shown here is derived from an EMBL/GenBank/DDBJ whole genome shotgun (WGS) entry which is preliminary data.</text>
</comment>
<name>A0A5M6D858_9BACT</name>